<proteinExistence type="predicted"/>
<organism evidence="1 2">
    <name type="scientific">Longivirga aurantiaca</name>
    <dbReference type="NCBI Taxonomy" id="1837743"/>
    <lineage>
        <taxon>Bacteria</taxon>
        <taxon>Bacillati</taxon>
        <taxon>Actinomycetota</taxon>
        <taxon>Actinomycetes</taxon>
        <taxon>Sporichthyales</taxon>
        <taxon>Sporichthyaceae</taxon>
        <taxon>Longivirga</taxon>
    </lineage>
</organism>
<sequence length="456" mass="46461">MKTRAWVAGLTGATLVATLGVVTLGSLPAANATGEVEGGTITLSTVYGNPGSGTAVFTAPSGSTATPKTETLGRGSRCALTQSGSDVINFASSPSGADGTPGFGYGAVGVSSLNKRSGNACTQVNSDVDNSGTDESLTVLLNGTATKSVFGPGKAYNAQLDLEIKGNATLVITTANAGTPGRTYTVYSGTAATGITPSATEIVCNSGTSDTGPDSTSGDNCQVRFGAASVAATVPADFFTSLTIEALAGSFSLEGGSDWGTAAAANRTVFKLAAVPDGLINCPLDNHAEKLDSSYANWGIEVDRMVNGDGTPCIALPYALVTDGTSATFLKPIDQQLTAQFALTLKHLVTTTNPLPIVQYDWEDGNGPRDLAKCGPAYYNGVQGGNGSETDLALITAGNPPLIDYNALKANVADASTVTGYQHACVYAQTSVTFDDGRILAIDYVYLTGDIKFTTR</sequence>
<dbReference type="EMBL" id="JBHSTI010000008">
    <property type="protein sequence ID" value="MFC6239121.1"/>
    <property type="molecule type" value="Genomic_DNA"/>
</dbReference>
<evidence type="ECO:0000313" key="1">
    <source>
        <dbReference type="EMBL" id="MFC6239121.1"/>
    </source>
</evidence>
<gene>
    <name evidence="1" type="ORF">ACFQGU_14655</name>
</gene>
<keyword evidence="2" id="KW-1185">Reference proteome</keyword>
<reference evidence="2" key="1">
    <citation type="journal article" date="2019" name="Int. J. Syst. Evol. Microbiol.">
        <title>The Global Catalogue of Microorganisms (GCM) 10K type strain sequencing project: providing services to taxonomists for standard genome sequencing and annotation.</title>
        <authorList>
            <consortium name="The Broad Institute Genomics Platform"/>
            <consortium name="The Broad Institute Genome Sequencing Center for Infectious Disease"/>
            <person name="Wu L."/>
            <person name="Ma J."/>
        </authorList>
    </citation>
    <scope>NUCLEOTIDE SEQUENCE [LARGE SCALE GENOMIC DNA]</scope>
    <source>
        <strain evidence="2">CGMCC 4.7317</strain>
    </source>
</reference>
<comment type="caution">
    <text evidence="1">The sequence shown here is derived from an EMBL/GenBank/DDBJ whole genome shotgun (WGS) entry which is preliminary data.</text>
</comment>
<dbReference type="RefSeq" id="WP_386767917.1">
    <property type="nucleotide sequence ID" value="NZ_JBHSTI010000008.1"/>
</dbReference>
<name>A0ABW1T2Z7_9ACTN</name>
<evidence type="ECO:0000313" key="2">
    <source>
        <dbReference type="Proteomes" id="UP001596138"/>
    </source>
</evidence>
<protein>
    <submittedName>
        <fullName evidence="1">Uncharacterized protein</fullName>
    </submittedName>
</protein>
<dbReference type="Proteomes" id="UP001596138">
    <property type="component" value="Unassembled WGS sequence"/>
</dbReference>
<accession>A0ABW1T2Z7</accession>